<dbReference type="InterPro" id="IPR029068">
    <property type="entry name" value="Glyas_Bleomycin-R_OHBP_Dase"/>
</dbReference>
<sequence length="162" mass="18503">MSIRALTKLTNIGLNNTLRRGLASRSWNATRLNHVAIAVKDLDASSKFYREVLGAKVSQPVRKYSSSRDEPCIAVSELGDYIIAYHPDTPVKYENTKPIPKSTSSQHNIFKFDPKSLKNKEPTIKELADSFGVHYQAFRPQIRRQKKRSVQFWANDKERLGL</sequence>
<evidence type="ECO:0000259" key="1">
    <source>
        <dbReference type="Pfam" id="PF00903"/>
    </source>
</evidence>
<dbReference type="InterPro" id="IPR004360">
    <property type="entry name" value="Glyas_Fos-R_dOase_dom"/>
</dbReference>
<dbReference type="Pfam" id="PF10210">
    <property type="entry name" value="MRP-S32"/>
    <property type="match status" value="1"/>
</dbReference>
<feature type="domain" description="Glyoxalase/fosfomycin resistance/dioxygenase" evidence="1">
    <location>
        <begin position="31"/>
        <end position="62"/>
    </location>
</feature>
<gene>
    <name evidence="2" type="ORF">Ciccas_006232</name>
</gene>
<organism evidence="2 3">
    <name type="scientific">Cichlidogyrus casuarinus</name>
    <dbReference type="NCBI Taxonomy" id="1844966"/>
    <lineage>
        <taxon>Eukaryota</taxon>
        <taxon>Metazoa</taxon>
        <taxon>Spiralia</taxon>
        <taxon>Lophotrochozoa</taxon>
        <taxon>Platyhelminthes</taxon>
        <taxon>Monogenea</taxon>
        <taxon>Monopisthocotylea</taxon>
        <taxon>Dactylogyridea</taxon>
        <taxon>Ancyrocephalidae</taxon>
        <taxon>Cichlidogyrus</taxon>
    </lineage>
</organism>
<accession>A0ABD2Q6D1</accession>
<name>A0ABD2Q6D1_9PLAT</name>
<dbReference type="SUPFAM" id="SSF54593">
    <property type="entry name" value="Glyoxalase/Bleomycin resistance protein/Dihydroxybiphenyl dioxygenase"/>
    <property type="match status" value="1"/>
</dbReference>
<dbReference type="Gene3D" id="3.10.180.10">
    <property type="entry name" value="2,3-Dihydroxybiphenyl 1,2-Dioxygenase, domain 1"/>
    <property type="match status" value="1"/>
</dbReference>
<dbReference type="Pfam" id="PF00903">
    <property type="entry name" value="Glyoxalase"/>
    <property type="match status" value="1"/>
</dbReference>
<proteinExistence type="predicted"/>
<dbReference type="InterPro" id="IPR019346">
    <property type="entry name" value="Ribosomal_mL42"/>
</dbReference>
<dbReference type="Proteomes" id="UP001626550">
    <property type="component" value="Unassembled WGS sequence"/>
</dbReference>
<comment type="caution">
    <text evidence="2">The sequence shown here is derived from an EMBL/GenBank/DDBJ whole genome shotgun (WGS) entry which is preliminary data.</text>
</comment>
<dbReference type="AlphaFoldDB" id="A0ABD2Q6D1"/>
<protein>
    <recommendedName>
        <fullName evidence="1">Glyoxalase/fosfomycin resistance/dioxygenase domain-containing protein</fullName>
    </recommendedName>
</protein>
<reference evidence="2 3" key="1">
    <citation type="submission" date="2024-11" db="EMBL/GenBank/DDBJ databases">
        <title>Adaptive evolution of stress response genes in parasites aligns with host niche diversity.</title>
        <authorList>
            <person name="Hahn C."/>
            <person name="Resl P."/>
        </authorList>
    </citation>
    <scope>NUCLEOTIDE SEQUENCE [LARGE SCALE GENOMIC DNA]</scope>
    <source>
        <strain evidence="2">EGGRZ-B1_66</strain>
        <tissue evidence="2">Body</tissue>
    </source>
</reference>
<evidence type="ECO:0000313" key="2">
    <source>
        <dbReference type="EMBL" id="KAL3315136.1"/>
    </source>
</evidence>
<evidence type="ECO:0000313" key="3">
    <source>
        <dbReference type="Proteomes" id="UP001626550"/>
    </source>
</evidence>
<keyword evidence="3" id="KW-1185">Reference proteome</keyword>
<dbReference type="EMBL" id="JBJKFK010000817">
    <property type="protein sequence ID" value="KAL3315136.1"/>
    <property type="molecule type" value="Genomic_DNA"/>
</dbReference>